<dbReference type="PROSITE" id="PS50112">
    <property type="entry name" value="PAS"/>
    <property type="match status" value="1"/>
</dbReference>
<dbReference type="PROSITE" id="PS50110">
    <property type="entry name" value="RESPONSE_REGULATORY"/>
    <property type="match status" value="1"/>
</dbReference>
<keyword evidence="4" id="KW-1003">Cell membrane</keyword>
<feature type="transmembrane region" description="Helical" evidence="14">
    <location>
        <begin position="334"/>
        <end position="352"/>
    </location>
</feature>
<dbReference type="InterPro" id="IPR005467">
    <property type="entry name" value="His_kinase_dom"/>
</dbReference>
<dbReference type="SMART" id="SM00448">
    <property type="entry name" value="REC"/>
    <property type="match status" value="1"/>
</dbReference>
<keyword evidence="12" id="KW-0902">Two-component regulatory system</keyword>
<keyword evidence="11 14" id="KW-1133">Transmembrane helix</keyword>
<evidence type="ECO:0000256" key="1">
    <source>
        <dbReference type="ARBA" id="ARBA00000085"/>
    </source>
</evidence>
<dbReference type="Pfam" id="PF21623">
    <property type="entry name" value="HK_sensor_dom_bact"/>
    <property type="match status" value="1"/>
</dbReference>
<evidence type="ECO:0000256" key="2">
    <source>
        <dbReference type="ARBA" id="ARBA00004651"/>
    </source>
</evidence>
<dbReference type="InterPro" id="IPR000014">
    <property type="entry name" value="PAS"/>
</dbReference>
<name>A0ABS8W9L9_9GAMM</name>
<dbReference type="Gene3D" id="3.40.50.2300">
    <property type="match status" value="1"/>
</dbReference>
<keyword evidence="14" id="KW-0472">Membrane</keyword>
<evidence type="ECO:0000259" key="15">
    <source>
        <dbReference type="PROSITE" id="PS50109"/>
    </source>
</evidence>
<dbReference type="InterPro" id="IPR036890">
    <property type="entry name" value="HATPase_C_sf"/>
</dbReference>
<evidence type="ECO:0000256" key="14">
    <source>
        <dbReference type="SAM" id="Phobius"/>
    </source>
</evidence>
<dbReference type="InterPro" id="IPR048760">
    <property type="entry name" value="VP0354-like_sensor_dom"/>
</dbReference>
<dbReference type="Pfam" id="PF00989">
    <property type="entry name" value="PAS"/>
    <property type="match status" value="1"/>
</dbReference>
<dbReference type="SMART" id="SM00091">
    <property type="entry name" value="PAS"/>
    <property type="match status" value="1"/>
</dbReference>
<evidence type="ECO:0000256" key="8">
    <source>
        <dbReference type="ARBA" id="ARBA00022741"/>
    </source>
</evidence>
<evidence type="ECO:0000256" key="6">
    <source>
        <dbReference type="ARBA" id="ARBA00022679"/>
    </source>
</evidence>
<dbReference type="EMBL" id="JAIMJA010000009">
    <property type="protein sequence ID" value="MCE2595213.1"/>
    <property type="molecule type" value="Genomic_DNA"/>
</dbReference>
<evidence type="ECO:0000256" key="11">
    <source>
        <dbReference type="ARBA" id="ARBA00022989"/>
    </source>
</evidence>
<dbReference type="EC" id="2.7.13.3" evidence="3"/>
<evidence type="ECO:0000259" key="17">
    <source>
        <dbReference type="PROSITE" id="PS50112"/>
    </source>
</evidence>
<dbReference type="Pfam" id="PF00512">
    <property type="entry name" value="HisKA"/>
    <property type="match status" value="1"/>
</dbReference>
<dbReference type="Pfam" id="PF00072">
    <property type="entry name" value="Response_reg"/>
    <property type="match status" value="1"/>
</dbReference>
<evidence type="ECO:0000256" key="4">
    <source>
        <dbReference type="ARBA" id="ARBA00022475"/>
    </source>
</evidence>
<evidence type="ECO:0000256" key="5">
    <source>
        <dbReference type="ARBA" id="ARBA00022553"/>
    </source>
</evidence>
<accession>A0ABS8W9L9</accession>
<keyword evidence="19" id="KW-1185">Reference proteome</keyword>
<dbReference type="PRINTS" id="PR00344">
    <property type="entry name" value="BCTRLSENSOR"/>
</dbReference>
<evidence type="ECO:0000256" key="9">
    <source>
        <dbReference type="ARBA" id="ARBA00022777"/>
    </source>
</evidence>
<organism evidence="18 19">
    <name type="scientific">Motilimonas cestriensis</name>
    <dbReference type="NCBI Taxonomy" id="2742685"/>
    <lineage>
        <taxon>Bacteria</taxon>
        <taxon>Pseudomonadati</taxon>
        <taxon>Pseudomonadota</taxon>
        <taxon>Gammaproteobacteria</taxon>
        <taxon>Alteromonadales</taxon>
        <taxon>Alteromonadales genera incertae sedis</taxon>
        <taxon>Motilimonas</taxon>
    </lineage>
</organism>
<dbReference type="CDD" id="cd00130">
    <property type="entry name" value="PAS"/>
    <property type="match status" value="1"/>
</dbReference>
<feature type="domain" description="Response regulatory" evidence="16">
    <location>
        <begin position="906"/>
        <end position="1029"/>
    </location>
</feature>
<comment type="caution">
    <text evidence="18">The sequence shown here is derived from an EMBL/GenBank/DDBJ whole genome shotgun (WGS) entry which is preliminary data.</text>
</comment>
<dbReference type="SUPFAM" id="SSF52172">
    <property type="entry name" value="CheY-like"/>
    <property type="match status" value="1"/>
</dbReference>
<dbReference type="Gene3D" id="3.30.450.20">
    <property type="entry name" value="PAS domain"/>
    <property type="match status" value="2"/>
</dbReference>
<comment type="catalytic activity">
    <reaction evidence="1">
        <text>ATP + protein L-histidine = ADP + protein N-phospho-L-histidine.</text>
        <dbReference type="EC" id="2.7.13.3"/>
    </reaction>
</comment>
<protein>
    <recommendedName>
        <fullName evidence="3">histidine kinase</fullName>
        <ecNumber evidence="3">2.7.13.3</ecNumber>
    </recommendedName>
</protein>
<dbReference type="CDD" id="cd17546">
    <property type="entry name" value="REC_hyHK_CKI1_RcsC-like"/>
    <property type="match status" value="1"/>
</dbReference>
<dbReference type="InterPro" id="IPR004358">
    <property type="entry name" value="Sig_transdc_His_kin-like_C"/>
</dbReference>
<evidence type="ECO:0000256" key="13">
    <source>
        <dbReference type="PROSITE-ProRule" id="PRU00169"/>
    </source>
</evidence>
<dbReference type="InterPro" id="IPR036097">
    <property type="entry name" value="HisK_dim/P_sf"/>
</dbReference>
<gene>
    <name evidence="18" type="ORF">K6Y31_10345</name>
</gene>
<dbReference type="CDD" id="cd16922">
    <property type="entry name" value="HATPase_EvgS-ArcB-TorS-like"/>
    <property type="match status" value="1"/>
</dbReference>
<dbReference type="Gene3D" id="3.30.565.10">
    <property type="entry name" value="Histidine kinase-like ATPase, C-terminal domain"/>
    <property type="match status" value="1"/>
</dbReference>
<keyword evidence="8" id="KW-0547">Nucleotide-binding</keyword>
<evidence type="ECO:0000256" key="7">
    <source>
        <dbReference type="ARBA" id="ARBA00022692"/>
    </source>
</evidence>
<dbReference type="SUPFAM" id="SSF103190">
    <property type="entry name" value="Sensory domain-like"/>
    <property type="match status" value="1"/>
</dbReference>
<evidence type="ECO:0000256" key="12">
    <source>
        <dbReference type="ARBA" id="ARBA00023012"/>
    </source>
</evidence>
<reference evidence="18 19" key="1">
    <citation type="journal article" date="2022" name="Environ. Microbiol. Rep.">
        <title>Eco-phylogenetic analyses reveal divergent evolution of vitamin B12 metabolism in the marine bacterial family 'Psychromonadaceae'.</title>
        <authorList>
            <person name="Jin X."/>
            <person name="Yang Y."/>
            <person name="Cao H."/>
            <person name="Gao B."/>
            <person name="Zhao Z."/>
        </authorList>
    </citation>
    <scope>NUCLEOTIDE SEQUENCE [LARGE SCALE GENOMIC DNA]</scope>
    <source>
        <strain evidence="18 19">MKS20</strain>
    </source>
</reference>
<dbReference type="CDD" id="cd18773">
    <property type="entry name" value="PDC1_HK_sensor"/>
    <property type="match status" value="1"/>
</dbReference>
<comment type="subcellular location">
    <subcellularLocation>
        <location evidence="2">Cell membrane</location>
        <topology evidence="2">Multi-pass membrane protein</topology>
    </subcellularLocation>
</comment>
<dbReference type="PANTHER" id="PTHR45339">
    <property type="entry name" value="HYBRID SIGNAL TRANSDUCTION HISTIDINE KINASE J"/>
    <property type="match status" value="1"/>
</dbReference>
<keyword evidence="6" id="KW-0808">Transferase</keyword>
<evidence type="ECO:0000256" key="3">
    <source>
        <dbReference type="ARBA" id="ARBA00012438"/>
    </source>
</evidence>
<dbReference type="SUPFAM" id="SSF47384">
    <property type="entry name" value="Homodimeric domain of signal transducing histidine kinase"/>
    <property type="match status" value="1"/>
</dbReference>
<proteinExistence type="predicted"/>
<dbReference type="InterPro" id="IPR003594">
    <property type="entry name" value="HATPase_dom"/>
</dbReference>
<evidence type="ECO:0000313" key="18">
    <source>
        <dbReference type="EMBL" id="MCE2595213.1"/>
    </source>
</evidence>
<feature type="transmembrane region" description="Helical" evidence="14">
    <location>
        <begin position="20"/>
        <end position="40"/>
    </location>
</feature>
<feature type="domain" description="Histidine kinase" evidence="15">
    <location>
        <begin position="529"/>
        <end position="751"/>
    </location>
</feature>
<keyword evidence="10" id="KW-0067">ATP-binding</keyword>
<dbReference type="Pfam" id="PF02518">
    <property type="entry name" value="HATPase_c"/>
    <property type="match status" value="1"/>
</dbReference>
<dbReference type="NCBIfam" id="TIGR00229">
    <property type="entry name" value="sensory_box"/>
    <property type="match status" value="1"/>
</dbReference>
<dbReference type="Proteomes" id="UP001201273">
    <property type="component" value="Unassembled WGS sequence"/>
</dbReference>
<dbReference type="InterPro" id="IPR001789">
    <property type="entry name" value="Sig_transdc_resp-reg_receiver"/>
</dbReference>
<dbReference type="CDD" id="cd00082">
    <property type="entry name" value="HisKA"/>
    <property type="match status" value="1"/>
</dbReference>
<dbReference type="InterPro" id="IPR003661">
    <property type="entry name" value="HisK_dim/P_dom"/>
</dbReference>
<dbReference type="PANTHER" id="PTHR45339:SF1">
    <property type="entry name" value="HYBRID SIGNAL TRANSDUCTION HISTIDINE KINASE J"/>
    <property type="match status" value="1"/>
</dbReference>
<dbReference type="InterPro" id="IPR013767">
    <property type="entry name" value="PAS_fold"/>
</dbReference>
<feature type="modified residue" description="4-aspartylphosphate" evidence="13">
    <location>
        <position position="959"/>
    </location>
</feature>
<feature type="domain" description="PAS" evidence="17">
    <location>
        <begin position="365"/>
        <end position="437"/>
    </location>
</feature>
<keyword evidence="7 14" id="KW-0812">Transmembrane</keyword>
<keyword evidence="9" id="KW-0418">Kinase</keyword>
<dbReference type="SMART" id="SM00387">
    <property type="entry name" value="HATPase_c"/>
    <property type="match status" value="1"/>
</dbReference>
<dbReference type="SUPFAM" id="SSF55785">
    <property type="entry name" value="PYP-like sensor domain (PAS domain)"/>
    <property type="match status" value="1"/>
</dbReference>
<dbReference type="InterPro" id="IPR011006">
    <property type="entry name" value="CheY-like_superfamily"/>
</dbReference>
<dbReference type="InterPro" id="IPR035965">
    <property type="entry name" value="PAS-like_dom_sf"/>
</dbReference>
<evidence type="ECO:0000313" key="19">
    <source>
        <dbReference type="Proteomes" id="UP001201273"/>
    </source>
</evidence>
<dbReference type="SUPFAM" id="SSF55874">
    <property type="entry name" value="ATPase domain of HSP90 chaperone/DNA topoisomerase II/histidine kinase"/>
    <property type="match status" value="1"/>
</dbReference>
<dbReference type="Gene3D" id="1.10.287.130">
    <property type="match status" value="1"/>
</dbReference>
<dbReference type="RefSeq" id="WP_233052707.1">
    <property type="nucleotide sequence ID" value="NZ_JAIMJA010000009.1"/>
</dbReference>
<evidence type="ECO:0000259" key="16">
    <source>
        <dbReference type="PROSITE" id="PS50110"/>
    </source>
</evidence>
<dbReference type="InterPro" id="IPR029151">
    <property type="entry name" value="Sensor-like_sf"/>
</dbReference>
<evidence type="ECO:0000256" key="10">
    <source>
        <dbReference type="ARBA" id="ARBA00022840"/>
    </source>
</evidence>
<dbReference type="PROSITE" id="PS50109">
    <property type="entry name" value="HIS_KIN"/>
    <property type="match status" value="1"/>
</dbReference>
<dbReference type="SMART" id="SM00388">
    <property type="entry name" value="HisKA"/>
    <property type="match status" value="1"/>
</dbReference>
<sequence>MMSPNEHQSPTINHYAPPVGGLIVMLIVCFGLYFIFAFYAERNIVAQQSAKLQQANITSFNTLERRIADNRNKVQFLHATPPISGISRAMSHNGVDPYDGTTTEQWKIRLQTIFIAFVQNNPEIRQIRLIGKSNNGQEIVRVDRRAGKVIATPDELLQQKGKSDYFSAIAKLHPNEDYISNINLNREYNAIETPIWPTIRIAQPIFDQEYAFFGFIIINIDVSPLLRLLQQDFNHSGMEFYLINSEGYFLSAPKNSLLFGFDLDKPKMKWDVLAQGAAIPTSEEAVSVIFENNNHLMVGSKMMLSTRENRSLYLIAAQSESALKAIWKQQRNSIIFLIIVIFTVAITIIFGYQRYLSKLLNLYHDQSRYEAIISGSSDAIIGIDQRGNILNWNDSASFMFGMSEQQAKQTTINDIIMPTQPSKQLSEQLLSRVIERNTPITLELETAKQGNYPQTLSINLSPVVTANRAIEPTVAALIRDISESKIYQKKIQAINNSLEKQVAERTKQLVLASQEAMAANRTKSAFVANISHEIRTPLNGIAGMLELLGRSNLSVKQHHYLSMAKSSISTLSILINDLLDLTKIESGKLDIERAPLNLIETVSAVVATMALKGNEKGISLYLDCTEVDAEQLISDAYRIKQILTNLLGNAIKFTSHGHVTVNVSTQQLSQKDKVNIIISVVDSGIGITQEQQLKLFKPFTQANTTIEKNFGGTGLGLSISKQLAHLLGGDISVSSALNQGSNFTLSIPAEVDLDNDSGGLTPYLLGVKCALVLSDEKEKSILTKQLKRWKAEVTVDDTTATLLKLNHDRLPDLLIIENDLIDEDFVYWYMNQPSNRRGKLLTISDGKNESNRKIEEDENCIYLTRPILPEQFLLSYRQLINPALKSTTLTCLEDSKTEAAAQQNYNVLVVDDNEINRFVAKGLLETFPITLYNAKNGKEALELLKTMQGKNGIQLILMDCQMPIMNGFDATKHIRNGETGSIIKDVPIIAMTAGAMSGDKDACLQAGMNDFIAKPIDPAIFEKKIKHWLNMTDAPTPF</sequence>
<keyword evidence="5 13" id="KW-0597">Phosphoprotein</keyword>